<dbReference type="PANTHER" id="PTHR11733">
    <property type="entry name" value="ZINC METALLOPROTEASE FAMILY M13 NEPRILYSIN-RELATED"/>
    <property type="match status" value="1"/>
</dbReference>
<organism evidence="5">
    <name type="scientific">Gongylonema pulchrum</name>
    <dbReference type="NCBI Taxonomy" id="637853"/>
    <lineage>
        <taxon>Eukaryota</taxon>
        <taxon>Metazoa</taxon>
        <taxon>Ecdysozoa</taxon>
        <taxon>Nematoda</taxon>
        <taxon>Chromadorea</taxon>
        <taxon>Rhabditida</taxon>
        <taxon>Spirurina</taxon>
        <taxon>Spiruromorpha</taxon>
        <taxon>Spiruroidea</taxon>
        <taxon>Gongylonematidae</taxon>
        <taxon>Gongylonema</taxon>
    </lineage>
</organism>
<evidence type="ECO:0000259" key="2">
    <source>
        <dbReference type="Pfam" id="PF05649"/>
    </source>
</evidence>
<comment type="similarity">
    <text evidence="1">Belongs to the peptidase M13 family.</text>
</comment>
<dbReference type="GO" id="GO:0016485">
    <property type="term" value="P:protein processing"/>
    <property type="evidence" value="ECO:0007669"/>
    <property type="project" value="TreeGrafter"/>
</dbReference>
<dbReference type="SUPFAM" id="SSF55486">
    <property type="entry name" value="Metalloproteases ('zincins'), catalytic domain"/>
    <property type="match status" value="1"/>
</dbReference>
<evidence type="ECO:0000313" key="4">
    <source>
        <dbReference type="Proteomes" id="UP000271098"/>
    </source>
</evidence>
<sequence>MASVLTKLPAESMSSKSTSAIRFHAGFLLQIDQPALNLFARDFYILLETQEERLAYMTLIRDVLLLLDARVDVSTRDADEILRFETDLANQIDHPSDEKDIKSKNGKPIVVNDTTEVVVYGLEFIGKLDDLLPKYETRIIINYLSWCWFFKAMLRDLPDPFALTMFKFYRSLNLMQVPKMRWHGCVTRINSLMPMATSSIYIRNHFDNEAKKQASEQHDLDCSIKI</sequence>
<reference evidence="5" key="1">
    <citation type="submission" date="2016-06" db="UniProtKB">
        <authorList>
            <consortium name="WormBaseParasite"/>
        </authorList>
    </citation>
    <scope>IDENTIFICATION</scope>
</reference>
<dbReference type="InterPro" id="IPR008753">
    <property type="entry name" value="Peptidase_M13_N"/>
</dbReference>
<dbReference type="GO" id="GO:0004222">
    <property type="term" value="F:metalloendopeptidase activity"/>
    <property type="evidence" value="ECO:0007669"/>
    <property type="project" value="InterPro"/>
</dbReference>
<name>A0A183EJZ8_9BILA</name>
<feature type="domain" description="Peptidase M13 N-terminal" evidence="2">
    <location>
        <begin position="113"/>
        <end position="216"/>
    </location>
</feature>
<evidence type="ECO:0000313" key="5">
    <source>
        <dbReference type="WBParaSite" id="GPUH_0002131401-mRNA-1"/>
    </source>
</evidence>
<dbReference type="Pfam" id="PF05649">
    <property type="entry name" value="Peptidase_M13_N"/>
    <property type="match status" value="2"/>
</dbReference>
<dbReference type="OrthoDB" id="5857489at2759"/>
<feature type="domain" description="Peptidase M13 N-terminal" evidence="2">
    <location>
        <begin position="28"/>
        <end position="100"/>
    </location>
</feature>
<evidence type="ECO:0000256" key="1">
    <source>
        <dbReference type="ARBA" id="ARBA00007357"/>
    </source>
</evidence>
<dbReference type="EMBL" id="UYRT01092233">
    <property type="protein sequence ID" value="VDN37927.1"/>
    <property type="molecule type" value="Genomic_DNA"/>
</dbReference>
<accession>A0A183EJZ8</accession>
<dbReference type="PANTHER" id="PTHR11733:SF230">
    <property type="entry name" value="NEPRILYSIN-2"/>
    <property type="match status" value="1"/>
</dbReference>
<dbReference type="WBParaSite" id="GPUH_0002131401-mRNA-1">
    <property type="protein sequence ID" value="GPUH_0002131401-mRNA-1"/>
    <property type="gene ID" value="GPUH_0002131401"/>
</dbReference>
<keyword evidence="4" id="KW-1185">Reference proteome</keyword>
<dbReference type="PROSITE" id="PS51885">
    <property type="entry name" value="NEPRILYSIN"/>
    <property type="match status" value="1"/>
</dbReference>
<proteinExistence type="inferred from homology"/>
<evidence type="ECO:0000313" key="3">
    <source>
        <dbReference type="EMBL" id="VDN37927.1"/>
    </source>
</evidence>
<dbReference type="InterPro" id="IPR000718">
    <property type="entry name" value="Peptidase_M13"/>
</dbReference>
<dbReference type="Proteomes" id="UP000271098">
    <property type="component" value="Unassembled WGS sequence"/>
</dbReference>
<gene>
    <name evidence="3" type="ORF">GPUH_LOCUS21288</name>
</gene>
<dbReference type="AlphaFoldDB" id="A0A183EJZ8"/>
<dbReference type="Gene3D" id="1.10.1380.10">
    <property type="entry name" value="Neutral endopeptidase , domain2"/>
    <property type="match status" value="2"/>
</dbReference>
<dbReference type="GO" id="GO:0005886">
    <property type="term" value="C:plasma membrane"/>
    <property type="evidence" value="ECO:0007669"/>
    <property type="project" value="TreeGrafter"/>
</dbReference>
<reference evidence="3 4" key="2">
    <citation type="submission" date="2018-11" db="EMBL/GenBank/DDBJ databases">
        <authorList>
            <consortium name="Pathogen Informatics"/>
        </authorList>
    </citation>
    <scope>NUCLEOTIDE SEQUENCE [LARGE SCALE GENOMIC DNA]</scope>
</reference>
<dbReference type="InterPro" id="IPR042089">
    <property type="entry name" value="Peptidase_M13_dom_2"/>
</dbReference>
<protein>
    <submittedName>
        <fullName evidence="5">THO complex subunit 2</fullName>
    </submittedName>
</protein>